<evidence type="ECO:0000256" key="1">
    <source>
        <dbReference type="ARBA" id="ARBA00000085"/>
    </source>
</evidence>
<feature type="domain" description="Histidine kinase/HSP90-like ATPase" evidence="9">
    <location>
        <begin position="274"/>
        <end position="365"/>
    </location>
</feature>
<dbReference type="InterPro" id="IPR003594">
    <property type="entry name" value="HATPase_dom"/>
</dbReference>
<keyword evidence="3" id="KW-0597">Phosphoprotein</keyword>
<accession>A0A420XVU0</accession>
<dbReference type="GO" id="GO:0000155">
    <property type="term" value="F:phosphorelay sensor kinase activity"/>
    <property type="evidence" value="ECO:0007669"/>
    <property type="project" value="InterPro"/>
</dbReference>
<evidence type="ECO:0000256" key="7">
    <source>
        <dbReference type="ARBA" id="ARBA00022840"/>
    </source>
</evidence>
<organism evidence="10 11">
    <name type="scientific">Motilibacter peucedani</name>
    <dbReference type="NCBI Taxonomy" id="598650"/>
    <lineage>
        <taxon>Bacteria</taxon>
        <taxon>Bacillati</taxon>
        <taxon>Actinomycetota</taxon>
        <taxon>Actinomycetes</taxon>
        <taxon>Motilibacterales</taxon>
        <taxon>Motilibacteraceae</taxon>
        <taxon>Motilibacter</taxon>
    </lineage>
</organism>
<dbReference type="Proteomes" id="UP000281955">
    <property type="component" value="Unassembled WGS sequence"/>
</dbReference>
<dbReference type="InterPro" id="IPR050482">
    <property type="entry name" value="Sensor_HK_TwoCompSys"/>
</dbReference>
<dbReference type="Pfam" id="PF07730">
    <property type="entry name" value="HisKA_3"/>
    <property type="match status" value="1"/>
</dbReference>
<evidence type="ECO:0000313" key="11">
    <source>
        <dbReference type="Proteomes" id="UP000281955"/>
    </source>
</evidence>
<comment type="caution">
    <text evidence="10">The sequence shown here is derived from an EMBL/GenBank/DDBJ whole genome shotgun (WGS) entry which is preliminary data.</text>
</comment>
<dbReference type="GO" id="GO:0046983">
    <property type="term" value="F:protein dimerization activity"/>
    <property type="evidence" value="ECO:0007669"/>
    <property type="project" value="InterPro"/>
</dbReference>
<keyword evidence="7" id="KW-0067">ATP-binding</keyword>
<dbReference type="PANTHER" id="PTHR24421:SF10">
    <property type="entry name" value="NITRATE_NITRITE SENSOR PROTEIN NARQ"/>
    <property type="match status" value="1"/>
</dbReference>
<comment type="catalytic activity">
    <reaction evidence="1">
        <text>ATP + protein L-histidine = ADP + protein N-phospho-L-histidine.</text>
        <dbReference type="EC" id="2.7.13.3"/>
    </reaction>
</comment>
<dbReference type="GO" id="GO:0005524">
    <property type="term" value="F:ATP binding"/>
    <property type="evidence" value="ECO:0007669"/>
    <property type="project" value="UniProtKB-KW"/>
</dbReference>
<dbReference type="CDD" id="cd16917">
    <property type="entry name" value="HATPase_UhpB-NarQ-NarX-like"/>
    <property type="match status" value="1"/>
</dbReference>
<evidence type="ECO:0000256" key="3">
    <source>
        <dbReference type="ARBA" id="ARBA00022553"/>
    </source>
</evidence>
<dbReference type="InterPro" id="IPR036890">
    <property type="entry name" value="HATPase_C_sf"/>
</dbReference>
<sequence>MHRLSVPVADGALALVAGTAALLGTPHAARLQDETGPGRGGYALVALAAGSLALRRRAPGPALAVCGAAVAAYLASGAPFGPVLVLLAVSVGSAALHLPPRAAVAWPASVLVGATLVSLPGVDGNPLWALWMVLPWAAATAWRARRDVTRRQREEELRRSAYEERLRLAQEIHDSVGHGLAVIAMQAGVALHVLDRRPEDVRRSLVAIRDTSRASLDGLRGTLQALGLPEGADGPPLAPVPGVEQVERLVEGVRAGGLEVALRVEPDVREVPEPVGQAVYRIVQEALTNVVRHAQAGRAEVTLGLDAGELLVVVSDDGRGASSAEGQGLGLPGMHARAAALGGELSAGPSPSGGFRVAARLPLPARVP</sequence>
<dbReference type="OrthoDB" id="227596at2"/>
<dbReference type="InParanoid" id="A0A420XVU0"/>
<gene>
    <name evidence="10" type="ORF">CLV35_0111</name>
</gene>
<dbReference type="GO" id="GO:0016020">
    <property type="term" value="C:membrane"/>
    <property type="evidence" value="ECO:0007669"/>
    <property type="project" value="InterPro"/>
</dbReference>
<evidence type="ECO:0000256" key="4">
    <source>
        <dbReference type="ARBA" id="ARBA00022679"/>
    </source>
</evidence>
<keyword evidence="6 10" id="KW-0418">Kinase</keyword>
<evidence type="ECO:0000313" key="10">
    <source>
        <dbReference type="EMBL" id="RKS84294.1"/>
    </source>
</evidence>
<keyword evidence="11" id="KW-1185">Reference proteome</keyword>
<keyword evidence="5" id="KW-0547">Nucleotide-binding</keyword>
<dbReference type="RefSeq" id="WP_121191463.1">
    <property type="nucleotide sequence ID" value="NZ_RBWV01000001.1"/>
</dbReference>
<dbReference type="Gene3D" id="1.20.5.1930">
    <property type="match status" value="1"/>
</dbReference>
<dbReference type="Gene3D" id="3.30.565.10">
    <property type="entry name" value="Histidine kinase-like ATPase, C-terminal domain"/>
    <property type="match status" value="1"/>
</dbReference>
<dbReference type="EC" id="2.7.13.3" evidence="2"/>
<protein>
    <recommendedName>
        <fullName evidence="2">histidine kinase</fullName>
        <ecNumber evidence="2">2.7.13.3</ecNumber>
    </recommendedName>
</protein>
<dbReference type="PANTHER" id="PTHR24421">
    <property type="entry name" value="NITRATE/NITRITE SENSOR PROTEIN NARX-RELATED"/>
    <property type="match status" value="1"/>
</dbReference>
<evidence type="ECO:0000256" key="5">
    <source>
        <dbReference type="ARBA" id="ARBA00022741"/>
    </source>
</evidence>
<dbReference type="InterPro" id="IPR011712">
    <property type="entry name" value="Sig_transdc_His_kin_sub3_dim/P"/>
</dbReference>
<keyword evidence="8" id="KW-0902">Two-component regulatory system</keyword>
<dbReference type="Pfam" id="PF02518">
    <property type="entry name" value="HATPase_c"/>
    <property type="match status" value="1"/>
</dbReference>
<keyword evidence="4" id="KW-0808">Transferase</keyword>
<evidence type="ECO:0000256" key="6">
    <source>
        <dbReference type="ARBA" id="ARBA00022777"/>
    </source>
</evidence>
<dbReference type="FunCoup" id="A0A420XVU0">
    <property type="interactions" value="1"/>
</dbReference>
<dbReference type="SUPFAM" id="SSF55874">
    <property type="entry name" value="ATPase domain of HSP90 chaperone/DNA topoisomerase II/histidine kinase"/>
    <property type="match status" value="1"/>
</dbReference>
<dbReference type="AlphaFoldDB" id="A0A420XVU0"/>
<name>A0A420XVU0_9ACTN</name>
<evidence type="ECO:0000259" key="9">
    <source>
        <dbReference type="SMART" id="SM00387"/>
    </source>
</evidence>
<evidence type="ECO:0000256" key="8">
    <source>
        <dbReference type="ARBA" id="ARBA00023012"/>
    </source>
</evidence>
<reference evidence="10 11" key="1">
    <citation type="submission" date="2018-10" db="EMBL/GenBank/DDBJ databases">
        <title>Genomic Encyclopedia of Archaeal and Bacterial Type Strains, Phase II (KMG-II): from individual species to whole genera.</title>
        <authorList>
            <person name="Goeker M."/>
        </authorList>
    </citation>
    <scope>NUCLEOTIDE SEQUENCE [LARGE SCALE GENOMIC DNA]</scope>
    <source>
        <strain evidence="10 11">RP-AC37</strain>
    </source>
</reference>
<dbReference type="EMBL" id="RBWV01000001">
    <property type="protein sequence ID" value="RKS84294.1"/>
    <property type="molecule type" value="Genomic_DNA"/>
</dbReference>
<evidence type="ECO:0000256" key="2">
    <source>
        <dbReference type="ARBA" id="ARBA00012438"/>
    </source>
</evidence>
<dbReference type="SMART" id="SM00387">
    <property type="entry name" value="HATPase_c"/>
    <property type="match status" value="1"/>
</dbReference>
<proteinExistence type="predicted"/>